<feature type="compositionally biased region" description="Polar residues" evidence="1">
    <location>
        <begin position="1"/>
        <end position="11"/>
    </location>
</feature>
<organism evidence="3 4">
    <name type="scientific">Nonomuraea typhae</name>
    <dbReference type="NCBI Taxonomy" id="2603600"/>
    <lineage>
        <taxon>Bacteria</taxon>
        <taxon>Bacillati</taxon>
        <taxon>Actinomycetota</taxon>
        <taxon>Actinomycetes</taxon>
        <taxon>Streptosporangiales</taxon>
        <taxon>Streptosporangiaceae</taxon>
        <taxon>Nonomuraea</taxon>
    </lineage>
</organism>
<evidence type="ECO:0000256" key="1">
    <source>
        <dbReference type="SAM" id="MobiDB-lite"/>
    </source>
</evidence>
<reference evidence="3 4" key="1">
    <citation type="submission" date="2024-10" db="EMBL/GenBank/DDBJ databases">
        <title>The Natural Products Discovery Center: Release of the First 8490 Sequenced Strains for Exploring Actinobacteria Biosynthetic Diversity.</title>
        <authorList>
            <person name="Kalkreuter E."/>
            <person name="Kautsar S.A."/>
            <person name="Yang D."/>
            <person name="Bader C.D."/>
            <person name="Teijaro C.N."/>
            <person name="Fluegel L."/>
            <person name="Davis C.M."/>
            <person name="Simpson J.R."/>
            <person name="Lauterbach L."/>
            <person name="Steele A.D."/>
            <person name="Gui C."/>
            <person name="Meng S."/>
            <person name="Li G."/>
            <person name="Viehrig K."/>
            <person name="Ye F."/>
            <person name="Su P."/>
            <person name="Kiefer A.F."/>
            <person name="Nichols A."/>
            <person name="Cepeda A.J."/>
            <person name="Yan W."/>
            <person name="Fan B."/>
            <person name="Jiang Y."/>
            <person name="Adhikari A."/>
            <person name="Zheng C.-J."/>
            <person name="Schuster L."/>
            <person name="Cowan T.M."/>
            <person name="Smanski M.J."/>
            <person name="Chevrette M.G."/>
            <person name="De Carvalho L.P.S."/>
            <person name="Shen B."/>
        </authorList>
    </citation>
    <scope>NUCLEOTIDE SEQUENCE [LARGE SCALE GENOMIC DNA]</scope>
    <source>
        <strain evidence="3 4">NPDC050545</strain>
    </source>
</reference>
<keyword evidence="4" id="KW-1185">Reference proteome</keyword>
<dbReference type="EMBL" id="JBITGY010000002">
    <property type="protein sequence ID" value="MFI6497589.1"/>
    <property type="molecule type" value="Genomic_DNA"/>
</dbReference>
<proteinExistence type="predicted"/>
<dbReference type="SUPFAM" id="SSF82171">
    <property type="entry name" value="DPP6 N-terminal domain-like"/>
    <property type="match status" value="1"/>
</dbReference>
<evidence type="ECO:0000256" key="2">
    <source>
        <dbReference type="SAM" id="Phobius"/>
    </source>
</evidence>
<evidence type="ECO:0000313" key="3">
    <source>
        <dbReference type="EMBL" id="MFI6497589.1"/>
    </source>
</evidence>
<accession>A0ABW7YNU6</accession>
<dbReference type="Proteomes" id="UP001612741">
    <property type="component" value="Unassembled WGS sequence"/>
</dbReference>
<feature type="transmembrane region" description="Helical" evidence="2">
    <location>
        <begin position="27"/>
        <end position="47"/>
    </location>
</feature>
<evidence type="ECO:0000313" key="4">
    <source>
        <dbReference type="Proteomes" id="UP001612741"/>
    </source>
</evidence>
<name>A0ABW7YNU6_9ACTN</name>
<keyword evidence="2" id="KW-1133">Transmembrane helix</keyword>
<dbReference type="RefSeq" id="WP_397080524.1">
    <property type="nucleotide sequence ID" value="NZ_JBITGY010000002.1"/>
</dbReference>
<sequence length="334" mass="35456">MSVDQTITRNVSGEPEGEAGPPARGRLLAVVLAVVVLAGAATGYAWWSAARGEGPAAAAVDSGRSGQLVFRTSGRLAAAPLPATTAAPAVSALRCDRTYTAAGTTLCLTTRAGTPPTTDAIVLGRDLKEVRRVRLAGVPSRARVSASGRMASWTVFVTGESYNSGGFSTWSGILDTRTGYVITNIEEIPVRIDGRRYHSADVNYWGITFAADDNRFYATLGTKGKTYLVEGDFANWRARTLRENAECPSLSPDGTTLVYKKRVSPGPWRLHALDLATGRETPLAEPASIDDQAAWLDERTVMYAKGKDVWSVPADGSGAPRLLAREASSPAAVR</sequence>
<comment type="caution">
    <text evidence="3">The sequence shown here is derived from an EMBL/GenBank/DDBJ whole genome shotgun (WGS) entry which is preliminary data.</text>
</comment>
<feature type="region of interest" description="Disordered" evidence="1">
    <location>
        <begin position="1"/>
        <end position="22"/>
    </location>
</feature>
<dbReference type="InterPro" id="IPR011042">
    <property type="entry name" value="6-blade_b-propeller_TolB-like"/>
</dbReference>
<keyword evidence="2" id="KW-0472">Membrane</keyword>
<keyword evidence="2" id="KW-0812">Transmembrane</keyword>
<gene>
    <name evidence="3" type="ORF">ACIBG2_09400</name>
</gene>
<feature type="region of interest" description="Disordered" evidence="1">
    <location>
        <begin position="314"/>
        <end position="334"/>
    </location>
</feature>
<protein>
    <submittedName>
        <fullName evidence="3">TolB family protein</fullName>
    </submittedName>
</protein>
<dbReference type="Gene3D" id="2.120.10.30">
    <property type="entry name" value="TolB, C-terminal domain"/>
    <property type="match status" value="1"/>
</dbReference>